<dbReference type="GO" id="GO:0019632">
    <property type="term" value="P:shikimate metabolic process"/>
    <property type="evidence" value="ECO:0007669"/>
    <property type="project" value="InterPro"/>
</dbReference>
<proteinExistence type="inferred from homology"/>
<dbReference type="GeneID" id="36838073"/>
<dbReference type="EMBL" id="CP029288">
    <property type="protein sequence ID" value="AWR97645.1"/>
    <property type="molecule type" value="Genomic_DNA"/>
</dbReference>
<comment type="subunit">
    <text evidence="6">Homodimer.</text>
</comment>
<dbReference type="InterPro" id="IPR013708">
    <property type="entry name" value="Shikimate_DH-bd_N"/>
</dbReference>
<dbReference type="Pfam" id="PF01488">
    <property type="entry name" value="Shikimate_DH"/>
    <property type="match status" value="1"/>
</dbReference>
<dbReference type="PANTHER" id="PTHR21089:SF1">
    <property type="entry name" value="BIFUNCTIONAL 3-DEHYDROQUINATE DEHYDRATASE_SHIKIMATE DEHYDROGENASE, CHLOROPLASTIC"/>
    <property type="match status" value="1"/>
</dbReference>
<keyword evidence="2 6" id="KW-0028">Amino-acid biosynthesis</keyword>
<feature type="binding site" evidence="6">
    <location>
        <position position="208"/>
    </location>
    <ligand>
        <name>shikimate</name>
        <dbReference type="ChEBI" id="CHEBI:36208"/>
    </ligand>
</feature>
<comment type="caution">
    <text evidence="6">Lacks conserved residue(s) required for the propagation of feature annotation.</text>
</comment>
<dbReference type="InterPro" id="IPR022893">
    <property type="entry name" value="Shikimate_DH_fam"/>
</dbReference>
<comment type="catalytic activity">
    <reaction evidence="6">
        <text>shikimate + NADP(+) = 3-dehydroshikimate + NADPH + H(+)</text>
        <dbReference type="Rhea" id="RHEA:17737"/>
        <dbReference type="ChEBI" id="CHEBI:15378"/>
        <dbReference type="ChEBI" id="CHEBI:16630"/>
        <dbReference type="ChEBI" id="CHEBI:36208"/>
        <dbReference type="ChEBI" id="CHEBI:57783"/>
        <dbReference type="ChEBI" id="CHEBI:58349"/>
        <dbReference type="EC" id="1.1.1.25"/>
    </reaction>
</comment>
<evidence type="ECO:0000259" key="7">
    <source>
        <dbReference type="Pfam" id="PF01488"/>
    </source>
</evidence>
<protein>
    <recommendedName>
        <fullName evidence="1 6">Shikimate dehydrogenase (NADP(+))</fullName>
        <shortName evidence="6">SDH</shortName>
        <ecNumber evidence="1 6">1.1.1.25</ecNumber>
    </recommendedName>
</protein>
<dbReference type="SUPFAM" id="SSF53223">
    <property type="entry name" value="Aminoacid dehydrogenase-like, N-terminal domain"/>
    <property type="match status" value="1"/>
</dbReference>
<dbReference type="UniPathway" id="UPA00053">
    <property type="reaction ID" value="UER00087"/>
</dbReference>
<feature type="binding site" evidence="6">
    <location>
        <position position="66"/>
    </location>
    <ligand>
        <name>shikimate</name>
        <dbReference type="ChEBI" id="CHEBI:36208"/>
    </ligand>
</feature>
<dbReference type="NCBIfam" id="TIGR00507">
    <property type="entry name" value="aroE"/>
    <property type="match status" value="1"/>
</dbReference>
<dbReference type="InterPro" id="IPR011342">
    <property type="entry name" value="Shikimate_DH"/>
</dbReference>
<evidence type="ECO:0000256" key="6">
    <source>
        <dbReference type="HAMAP-Rule" id="MF_00222"/>
    </source>
</evidence>
<evidence type="ECO:0000313" key="10">
    <source>
        <dbReference type="Proteomes" id="UP000248410"/>
    </source>
</evidence>
<dbReference type="GO" id="GO:0004764">
    <property type="term" value="F:shikimate 3-dehydrogenase (NADP+) activity"/>
    <property type="evidence" value="ECO:0007669"/>
    <property type="project" value="UniProtKB-UniRule"/>
</dbReference>
<comment type="pathway">
    <text evidence="6">Metabolic intermediate biosynthesis; chorismate biosynthesis; chorismate from D-erythrose 4-phosphate and phosphoenolpyruvate: step 4/7.</text>
</comment>
<comment type="function">
    <text evidence="6">Involved in the biosynthesis of the chorismate, which leads to the biosynthesis of aromatic amino acids. Catalyzes the reversible NADPH linked reduction of 3-dehydroshikimate (DHSA) to yield shikimate (SA).</text>
</comment>
<evidence type="ECO:0000313" key="9">
    <source>
        <dbReference type="EMBL" id="AWR97645.1"/>
    </source>
</evidence>
<evidence type="ECO:0000256" key="3">
    <source>
        <dbReference type="ARBA" id="ARBA00022857"/>
    </source>
</evidence>
<name>A0A2U9INQ3_9CREN</name>
<evidence type="ECO:0000256" key="4">
    <source>
        <dbReference type="ARBA" id="ARBA00023002"/>
    </source>
</evidence>
<feature type="domain" description="Shikimate dehydrogenase substrate binding N-terminal" evidence="8">
    <location>
        <begin position="12"/>
        <end position="93"/>
    </location>
</feature>
<keyword evidence="4 6" id="KW-0560">Oxidoreductase</keyword>
<feature type="binding site" evidence="6">
    <location>
        <position position="206"/>
    </location>
    <ligand>
        <name>NADP(+)</name>
        <dbReference type="ChEBI" id="CHEBI:58349"/>
    </ligand>
</feature>
<feature type="binding site" evidence="6">
    <location>
        <begin position="20"/>
        <end position="22"/>
    </location>
    <ligand>
        <name>shikimate</name>
        <dbReference type="ChEBI" id="CHEBI:36208"/>
    </ligand>
</feature>
<evidence type="ECO:0000256" key="5">
    <source>
        <dbReference type="ARBA" id="ARBA00023141"/>
    </source>
</evidence>
<dbReference type="InterPro" id="IPR006151">
    <property type="entry name" value="Shikm_DH/Glu-tRNA_Rdtase"/>
</dbReference>
<keyword evidence="10" id="KW-1185">Reference proteome</keyword>
<keyword evidence="5 6" id="KW-0057">Aromatic amino acid biosynthesis</keyword>
<dbReference type="EC" id="1.1.1.25" evidence="1 6"/>
<feature type="binding site" evidence="6">
    <location>
        <position position="91"/>
    </location>
    <ligand>
        <name>shikimate</name>
        <dbReference type="ChEBI" id="CHEBI:36208"/>
    </ligand>
</feature>
<dbReference type="GO" id="GO:0009073">
    <property type="term" value="P:aromatic amino acid family biosynthetic process"/>
    <property type="evidence" value="ECO:0007669"/>
    <property type="project" value="UniProtKB-KW"/>
</dbReference>
<dbReference type="SUPFAM" id="SSF51735">
    <property type="entry name" value="NAD(P)-binding Rossmann-fold domains"/>
    <property type="match status" value="1"/>
</dbReference>
<dbReference type="Proteomes" id="UP000248410">
    <property type="component" value="Chromosome"/>
</dbReference>
<dbReference type="HAMAP" id="MF_00222">
    <property type="entry name" value="Shikimate_DH_AroE"/>
    <property type="match status" value="1"/>
</dbReference>
<dbReference type="KEGG" id="asul:DFR86_08850"/>
<dbReference type="OrthoDB" id="8744at2157"/>
<evidence type="ECO:0000259" key="8">
    <source>
        <dbReference type="Pfam" id="PF08501"/>
    </source>
</evidence>
<accession>A0A2U9INQ3</accession>
<feature type="binding site" evidence="6">
    <location>
        <position position="229"/>
    </location>
    <ligand>
        <name>NADP(+)</name>
        <dbReference type="ChEBI" id="CHEBI:58349"/>
    </ligand>
</feature>
<evidence type="ECO:0000256" key="2">
    <source>
        <dbReference type="ARBA" id="ARBA00022605"/>
    </source>
</evidence>
<comment type="similarity">
    <text evidence="6">Belongs to the shikimate dehydrogenase family.</text>
</comment>
<dbReference type="Pfam" id="PF08501">
    <property type="entry name" value="Shikimate_dh_N"/>
    <property type="match status" value="1"/>
</dbReference>
<keyword evidence="3 6" id="KW-0521">NADP</keyword>
<gene>
    <name evidence="6 9" type="primary">aroE</name>
    <name evidence="9" type="ORF">DFR86_08850</name>
</gene>
<dbReference type="RefSeq" id="WP_110380535.1">
    <property type="nucleotide sequence ID" value="NZ_CP029288.2"/>
</dbReference>
<sequence>MLIDYNTKLYGIIGNNISYTLSPAIHNFSFEKMQINAVYLAFDINQEKFERVIRGLLEIGEGFNVTIPYKEKIIHNLDDVDNISEMLGAVNTVYKLRGYNTDYKALVTLIKEKLGKESIESAVIFGAGGAAKAAAFALASYGSEIFIINRSLDRANKLVENLNKNKYKAKVIQSCNGIEYDVIVNATPNPLYIDKECIKGKLAIDFVYHPIITEFLDNSIKKGLKVINGLEILIYQALEAQKIWFGKSLSYEEVVNYLYGRKLIG</sequence>
<feature type="active site" description="Proton acceptor" evidence="6">
    <location>
        <position position="70"/>
    </location>
</feature>
<reference evidence="9 10" key="1">
    <citation type="submission" date="2018-05" db="EMBL/GenBank/DDBJ databases">
        <title>Complete Genome Sequences of Extremely Thermoacidophilic, Metal-Mobilizing Type-Strain Members of the Archaeal Family Sulfolobaceae: Acidianus brierleyi DSM-1651T, Acidianus sulfidivorans DSM-18786T, Metallosphaera hakonensis DSM-7519T, and Metallosphaera prunae DSM-10039T.</title>
        <authorList>
            <person name="Counts J.A."/>
            <person name="Kelly R.M."/>
        </authorList>
    </citation>
    <scope>NUCLEOTIDE SEQUENCE [LARGE SCALE GENOMIC DNA]</scope>
    <source>
        <strain evidence="9 10">JP7</strain>
    </source>
</reference>
<feature type="binding site" evidence="6">
    <location>
        <position position="236"/>
    </location>
    <ligand>
        <name>shikimate</name>
        <dbReference type="ChEBI" id="CHEBI:36208"/>
    </ligand>
</feature>
<feature type="binding site" evidence="6">
    <location>
        <position position="102"/>
    </location>
    <ligand>
        <name>shikimate</name>
        <dbReference type="ChEBI" id="CHEBI:36208"/>
    </ligand>
</feature>
<dbReference type="PANTHER" id="PTHR21089">
    <property type="entry name" value="SHIKIMATE DEHYDROGENASE"/>
    <property type="match status" value="1"/>
</dbReference>
<dbReference type="AlphaFoldDB" id="A0A2U9INQ3"/>
<feature type="domain" description="Quinate/shikimate 5-dehydrogenase/glutamyl-tRNA reductase" evidence="7">
    <location>
        <begin position="109"/>
        <end position="193"/>
    </location>
</feature>
<dbReference type="Gene3D" id="3.40.50.720">
    <property type="entry name" value="NAD(P)-binding Rossmann-like Domain"/>
    <property type="match status" value="1"/>
</dbReference>
<evidence type="ECO:0000256" key="1">
    <source>
        <dbReference type="ARBA" id="ARBA00012962"/>
    </source>
</evidence>
<feature type="binding site" evidence="6">
    <location>
        <begin position="126"/>
        <end position="130"/>
    </location>
    <ligand>
        <name>NADP(+)</name>
        <dbReference type="ChEBI" id="CHEBI:58349"/>
    </ligand>
</feature>
<organism evidence="9 10">
    <name type="scientific">Acidianus sulfidivorans JP7</name>
    <dbReference type="NCBI Taxonomy" id="619593"/>
    <lineage>
        <taxon>Archaea</taxon>
        <taxon>Thermoproteota</taxon>
        <taxon>Thermoprotei</taxon>
        <taxon>Sulfolobales</taxon>
        <taxon>Sulfolobaceae</taxon>
        <taxon>Acidianus</taxon>
    </lineage>
</organism>
<dbReference type="GO" id="GO:0008652">
    <property type="term" value="P:amino acid biosynthetic process"/>
    <property type="evidence" value="ECO:0007669"/>
    <property type="project" value="UniProtKB-KW"/>
</dbReference>
<dbReference type="InterPro" id="IPR036291">
    <property type="entry name" value="NAD(P)-bd_dom_sf"/>
</dbReference>
<dbReference type="GO" id="GO:0050661">
    <property type="term" value="F:NADP binding"/>
    <property type="evidence" value="ECO:0007669"/>
    <property type="project" value="InterPro"/>
</dbReference>
<dbReference type="InterPro" id="IPR046346">
    <property type="entry name" value="Aminoacid_DH-like_N_sf"/>
</dbReference>
<dbReference type="Gene3D" id="3.40.50.10860">
    <property type="entry name" value="Leucine Dehydrogenase, chain A, domain 1"/>
    <property type="match status" value="1"/>
</dbReference>
<dbReference type="GO" id="GO:0009423">
    <property type="term" value="P:chorismate biosynthetic process"/>
    <property type="evidence" value="ECO:0007669"/>
    <property type="project" value="UniProtKB-UniRule"/>
</dbReference>